<comment type="similarity">
    <text evidence="1">Belongs to the LOB domain-containing protein family.</text>
</comment>
<evidence type="ECO:0000259" key="2">
    <source>
        <dbReference type="PROSITE" id="PS50891"/>
    </source>
</evidence>
<dbReference type="Proteomes" id="UP001152561">
    <property type="component" value="Unassembled WGS sequence"/>
</dbReference>
<feature type="domain" description="LOB" evidence="2">
    <location>
        <begin position="2"/>
        <end position="115"/>
    </location>
</feature>
<dbReference type="PANTHER" id="PTHR46477:SF3">
    <property type="entry name" value="CYSTEINE_HISTIDINE-RICH C1 DOMAIN FAMILY PROTEIN"/>
    <property type="match status" value="1"/>
</dbReference>
<dbReference type="InterPro" id="IPR004883">
    <property type="entry name" value="LOB"/>
</dbReference>
<dbReference type="PANTHER" id="PTHR46477">
    <property type="entry name" value="CYSTEINE/HISTIDINE-RICH C1 DOMAIN FAMILY PROTEIN"/>
    <property type="match status" value="1"/>
</dbReference>
<dbReference type="InterPro" id="IPR046349">
    <property type="entry name" value="C1-like_sf"/>
</dbReference>
<protein>
    <recommendedName>
        <fullName evidence="2">LOB domain-containing protein</fullName>
    </recommendedName>
</protein>
<sequence>MYHCRSCGFDLHPCCAKLPMVLDDGDVKLYLYRKVSASCHRCGRKGRSWSYRSTCKKYNLHQVEEHKRADVADSLYYEAYCRIKDPVYGCVGIITVLHEEIYHLQCQLAKVQAEIDLLKAQPPVQADQLGQVLIDFLANQNGVYSSSQSSFDPPFY</sequence>
<dbReference type="AlphaFoldDB" id="A0A9Q1MYQ1"/>
<keyword evidence="4" id="KW-1185">Reference proteome</keyword>
<dbReference type="EMBL" id="JAJAGQ010000001">
    <property type="protein sequence ID" value="KAJ8572298.1"/>
    <property type="molecule type" value="Genomic_DNA"/>
</dbReference>
<name>A0A9Q1MYQ1_9SOLA</name>
<comment type="caution">
    <text evidence="3">The sequence shown here is derived from an EMBL/GenBank/DDBJ whole genome shotgun (WGS) entry which is preliminary data.</text>
</comment>
<evidence type="ECO:0000313" key="3">
    <source>
        <dbReference type="EMBL" id="KAJ8572298.1"/>
    </source>
</evidence>
<dbReference type="SUPFAM" id="SSF57889">
    <property type="entry name" value="Cysteine-rich domain"/>
    <property type="match status" value="1"/>
</dbReference>
<gene>
    <name evidence="3" type="ORF">K7X08_008809</name>
</gene>
<organism evidence="3 4">
    <name type="scientific">Anisodus acutangulus</name>
    <dbReference type="NCBI Taxonomy" id="402998"/>
    <lineage>
        <taxon>Eukaryota</taxon>
        <taxon>Viridiplantae</taxon>
        <taxon>Streptophyta</taxon>
        <taxon>Embryophyta</taxon>
        <taxon>Tracheophyta</taxon>
        <taxon>Spermatophyta</taxon>
        <taxon>Magnoliopsida</taxon>
        <taxon>eudicotyledons</taxon>
        <taxon>Gunneridae</taxon>
        <taxon>Pentapetalae</taxon>
        <taxon>asterids</taxon>
        <taxon>lamiids</taxon>
        <taxon>Solanales</taxon>
        <taxon>Solanaceae</taxon>
        <taxon>Solanoideae</taxon>
        <taxon>Hyoscyameae</taxon>
        <taxon>Anisodus</taxon>
    </lineage>
</organism>
<evidence type="ECO:0000256" key="1">
    <source>
        <dbReference type="ARBA" id="ARBA00005474"/>
    </source>
</evidence>
<dbReference type="PROSITE" id="PS50891">
    <property type="entry name" value="LOB"/>
    <property type="match status" value="1"/>
</dbReference>
<dbReference type="OrthoDB" id="684652at2759"/>
<accession>A0A9Q1MYQ1</accession>
<reference evidence="4" key="1">
    <citation type="journal article" date="2023" name="Proc. Natl. Acad. Sci. U.S.A.">
        <title>Genomic and structural basis for evolution of tropane alkaloid biosynthesis.</title>
        <authorList>
            <person name="Wanga Y.-J."/>
            <person name="Taina T."/>
            <person name="Yua J.-Y."/>
            <person name="Lia J."/>
            <person name="Xua B."/>
            <person name="Chenc J."/>
            <person name="D'Auriad J.C."/>
            <person name="Huanga J.-P."/>
            <person name="Huanga S.-X."/>
        </authorList>
    </citation>
    <scope>NUCLEOTIDE SEQUENCE [LARGE SCALE GENOMIC DNA]</scope>
    <source>
        <strain evidence="4">cv. KIB-2019</strain>
    </source>
</reference>
<proteinExistence type="inferred from homology"/>
<evidence type="ECO:0000313" key="4">
    <source>
        <dbReference type="Proteomes" id="UP001152561"/>
    </source>
</evidence>
<dbReference type="Pfam" id="PF03195">
    <property type="entry name" value="LOB"/>
    <property type="match status" value="1"/>
</dbReference>